<sequence>MAVLELNALSTALSGSFSATVFFPDQPRMETKSYPALYFLHDIGGNDTDLRPLHNLEALCNELGLFVICPALMHSFGMDLPWGGKYGDFVRRELPGICRHLFPLDPLHQYVGGTGGGAYGAYWNAANHPEAFAKCMVVNGRFDAAALCEAAARGEALPHLTRPNLEAVFGDLQGVRGSGLDILRPGAPAPKELFIGCEEDFPALEDSLHLANRCKTMACLGGTPEALWDAGLRWLCDEGKDCHEKN</sequence>
<dbReference type="EMBL" id="DXBP01000032">
    <property type="protein sequence ID" value="HIZ41938.1"/>
    <property type="molecule type" value="Genomic_DNA"/>
</dbReference>
<organism evidence="1 2">
    <name type="scientific">Candidatus Gemmiger excrementigallinarum</name>
    <dbReference type="NCBI Taxonomy" id="2838609"/>
    <lineage>
        <taxon>Bacteria</taxon>
        <taxon>Bacillati</taxon>
        <taxon>Bacillota</taxon>
        <taxon>Clostridia</taxon>
        <taxon>Eubacteriales</taxon>
        <taxon>Gemmiger</taxon>
    </lineage>
</organism>
<dbReference type="SUPFAM" id="SSF53474">
    <property type="entry name" value="alpha/beta-Hydrolases"/>
    <property type="match status" value="1"/>
</dbReference>
<gene>
    <name evidence="1" type="ORF">H9811_05170</name>
</gene>
<reference evidence="1" key="1">
    <citation type="journal article" date="2021" name="PeerJ">
        <title>Extensive microbial diversity within the chicken gut microbiome revealed by metagenomics and culture.</title>
        <authorList>
            <person name="Gilroy R."/>
            <person name="Ravi A."/>
            <person name="Getino M."/>
            <person name="Pursley I."/>
            <person name="Horton D.L."/>
            <person name="Alikhan N.F."/>
            <person name="Baker D."/>
            <person name="Gharbi K."/>
            <person name="Hall N."/>
            <person name="Watson M."/>
            <person name="Adriaenssens E.M."/>
            <person name="Foster-Nyarko E."/>
            <person name="Jarju S."/>
            <person name="Secka A."/>
            <person name="Antonio M."/>
            <person name="Oren A."/>
            <person name="Chaudhuri R.R."/>
            <person name="La Ragione R."/>
            <person name="Hildebrand F."/>
            <person name="Pallen M.J."/>
        </authorList>
    </citation>
    <scope>NUCLEOTIDE SEQUENCE</scope>
    <source>
        <strain evidence="1">ChiSxjej1B13-11774</strain>
    </source>
</reference>
<evidence type="ECO:0000313" key="2">
    <source>
        <dbReference type="Proteomes" id="UP000824048"/>
    </source>
</evidence>
<dbReference type="InterPro" id="IPR029058">
    <property type="entry name" value="AB_hydrolase_fold"/>
</dbReference>
<dbReference type="AlphaFoldDB" id="A0A9D2EQC0"/>
<protein>
    <recommendedName>
        <fullName evidence="3">Esterase</fullName>
    </recommendedName>
</protein>
<dbReference type="Gene3D" id="3.40.50.1820">
    <property type="entry name" value="alpha/beta hydrolase"/>
    <property type="match status" value="1"/>
</dbReference>
<dbReference type="Proteomes" id="UP000824048">
    <property type="component" value="Unassembled WGS sequence"/>
</dbReference>
<dbReference type="Pfam" id="PF00756">
    <property type="entry name" value="Esterase"/>
    <property type="match status" value="1"/>
</dbReference>
<evidence type="ECO:0000313" key="1">
    <source>
        <dbReference type="EMBL" id="HIZ41938.1"/>
    </source>
</evidence>
<evidence type="ECO:0008006" key="3">
    <source>
        <dbReference type="Google" id="ProtNLM"/>
    </source>
</evidence>
<comment type="caution">
    <text evidence="1">The sequence shown here is derived from an EMBL/GenBank/DDBJ whole genome shotgun (WGS) entry which is preliminary data.</text>
</comment>
<reference evidence="1" key="2">
    <citation type="submission" date="2021-04" db="EMBL/GenBank/DDBJ databases">
        <authorList>
            <person name="Gilroy R."/>
        </authorList>
    </citation>
    <scope>NUCLEOTIDE SEQUENCE</scope>
    <source>
        <strain evidence="1">ChiSxjej1B13-11774</strain>
    </source>
</reference>
<name>A0A9D2EQC0_9FIRM</name>
<accession>A0A9D2EQC0</accession>
<proteinExistence type="predicted"/>
<dbReference type="InterPro" id="IPR000801">
    <property type="entry name" value="Esterase-like"/>
</dbReference>